<dbReference type="AlphaFoldDB" id="A0A0G4PXS5"/>
<feature type="region of interest" description="Disordered" evidence="1">
    <location>
        <begin position="1"/>
        <end position="24"/>
    </location>
</feature>
<evidence type="ECO:0000313" key="3">
    <source>
        <dbReference type="Proteomes" id="UP000053732"/>
    </source>
</evidence>
<feature type="compositionally biased region" description="Basic residues" evidence="1">
    <location>
        <begin position="309"/>
        <end position="328"/>
    </location>
</feature>
<gene>
    <name evidence="2" type="ORF">PCAMFM013_S064g000008</name>
</gene>
<protein>
    <submittedName>
        <fullName evidence="2">Str. FM013</fullName>
    </submittedName>
</protein>
<organism evidence="2 3">
    <name type="scientific">Penicillium camemberti (strain FM 013)</name>
    <dbReference type="NCBI Taxonomy" id="1429867"/>
    <lineage>
        <taxon>Eukaryota</taxon>
        <taxon>Fungi</taxon>
        <taxon>Dikarya</taxon>
        <taxon>Ascomycota</taxon>
        <taxon>Pezizomycotina</taxon>
        <taxon>Eurotiomycetes</taxon>
        <taxon>Eurotiomycetidae</taxon>
        <taxon>Eurotiales</taxon>
        <taxon>Aspergillaceae</taxon>
        <taxon>Penicillium</taxon>
    </lineage>
</organism>
<proteinExistence type="predicted"/>
<keyword evidence="3" id="KW-1185">Reference proteome</keyword>
<dbReference type="Proteomes" id="UP000053732">
    <property type="component" value="Unassembled WGS sequence"/>
</dbReference>
<reference evidence="2 3" key="1">
    <citation type="journal article" date="2014" name="Nat. Commun.">
        <title>Multiple recent horizontal transfers of a large genomic region in cheese making fungi.</title>
        <authorList>
            <person name="Cheeseman K."/>
            <person name="Ropars J."/>
            <person name="Renault P."/>
            <person name="Dupont J."/>
            <person name="Gouzy J."/>
            <person name="Branca A."/>
            <person name="Abraham A.L."/>
            <person name="Ceppi M."/>
            <person name="Conseiller E."/>
            <person name="Debuchy R."/>
            <person name="Malagnac F."/>
            <person name="Goarin A."/>
            <person name="Silar P."/>
            <person name="Lacoste S."/>
            <person name="Sallet E."/>
            <person name="Bensimon A."/>
            <person name="Giraud T."/>
            <person name="Brygoo Y."/>
        </authorList>
    </citation>
    <scope>NUCLEOTIDE SEQUENCE [LARGE SCALE GENOMIC DNA]</scope>
    <source>
        <strain evidence="3">FM 013</strain>
    </source>
</reference>
<evidence type="ECO:0000256" key="1">
    <source>
        <dbReference type="SAM" id="MobiDB-lite"/>
    </source>
</evidence>
<accession>A0A0G4PXS5</accession>
<sequence length="520" mass="58274">MACIQQHHFQPPVPQNNDPGGPSNGEVIAVLKTLPQDGLFAVADDKQKREFLRQLYVPLRRLFSTTTTRSNANHDRVKSVDHLEVLPTLHDRFPRFEENPFEFWERLIESLPRYSEQTDRNRAKTFLQGAAQLDTNIDEQRILRRFVAVSTYKLFRRATPTSESRVVKTSVERFLTRAGLSISENDVDKFGDIIRRGQRHTTFCQKLAAGVLVHKNMEADGISDDGLVNREEYNEIYGPLFFSSIPDSIWDDKGLIGEDFDLTIQHLRGIDIIKKSEDSNATRMAKSLLDFHANFIWIADLDPGQSVSGKRKHGTKKHARAGRKRSKKGSPGPFPAVETGHPGSTKRLGEFIPDAQLLTGLTSERSCVPNNIGPASNSLAWQASETNQSRAGPAQQEEQESGNHTQGSVSNEVASRFNTLVSAACSANPTQERSVETAAMNFVPPQSPRVEETLLDLTALDFVGPQCSISNNENVLDLTDLDFVAPLLDMTDLDFVDPQYSFFPHYYSFEQNVPLAQNQY</sequence>
<dbReference type="EMBL" id="HG793197">
    <property type="protein sequence ID" value="CRL30934.1"/>
    <property type="molecule type" value="Genomic_DNA"/>
</dbReference>
<evidence type="ECO:0000313" key="2">
    <source>
        <dbReference type="EMBL" id="CRL30934.1"/>
    </source>
</evidence>
<name>A0A0G4PXS5_PENC3</name>
<feature type="region of interest" description="Disordered" evidence="1">
    <location>
        <begin position="306"/>
        <end position="348"/>
    </location>
</feature>
<dbReference type="STRING" id="1429867.A0A0G4PXS5"/>
<feature type="region of interest" description="Disordered" evidence="1">
    <location>
        <begin position="384"/>
        <end position="409"/>
    </location>
</feature>